<dbReference type="EMBL" id="BRXR01000001">
    <property type="protein sequence ID" value="GLC30948.1"/>
    <property type="molecule type" value="Genomic_DNA"/>
</dbReference>
<dbReference type="InterPro" id="IPR001650">
    <property type="entry name" value="Helicase_C-like"/>
</dbReference>
<protein>
    <submittedName>
        <fullName evidence="6">Helicase</fullName>
    </submittedName>
</protein>
<evidence type="ECO:0000256" key="1">
    <source>
        <dbReference type="ARBA" id="ARBA00022801"/>
    </source>
</evidence>
<dbReference type="GO" id="GO:0004386">
    <property type="term" value="F:helicase activity"/>
    <property type="evidence" value="ECO:0007669"/>
    <property type="project" value="UniProtKB-KW"/>
</dbReference>
<dbReference type="Gene3D" id="3.40.50.300">
    <property type="entry name" value="P-loop containing nucleotide triphosphate hydrolases"/>
    <property type="match status" value="1"/>
</dbReference>
<reference evidence="6 7" key="1">
    <citation type="journal article" date="2024" name="Int. J. Syst. Evol. Microbiol.">
        <title>Clostridium omnivorum sp. nov., isolated from anoxic soil under the treatment of reductive soil disinfestation.</title>
        <authorList>
            <person name="Ueki A."/>
            <person name="Tonouchi A."/>
            <person name="Kaku N."/>
            <person name="Honma S."/>
            <person name="Ueki K."/>
        </authorList>
    </citation>
    <scope>NUCLEOTIDE SEQUENCE [LARGE SCALE GENOMIC DNA]</scope>
    <source>
        <strain evidence="6 7">E14</strain>
    </source>
</reference>
<dbReference type="SUPFAM" id="SSF52540">
    <property type="entry name" value="P-loop containing nucleoside triphosphate hydrolases"/>
    <property type="match status" value="2"/>
</dbReference>
<gene>
    <name evidence="6" type="ORF">bsdE14_23580</name>
</gene>
<dbReference type="CDD" id="cd18012">
    <property type="entry name" value="DEXQc_arch_SWI2_SNF2"/>
    <property type="match status" value="1"/>
</dbReference>
<dbReference type="Proteomes" id="UP001208567">
    <property type="component" value="Unassembled WGS sequence"/>
</dbReference>
<proteinExistence type="predicted"/>
<dbReference type="Gene3D" id="3.40.50.10810">
    <property type="entry name" value="Tandem AAA-ATPase domain"/>
    <property type="match status" value="1"/>
</dbReference>
<organism evidence="6 7">
    <name type="scientific">Clostridium omnivorum</name>
    <dbReference type="NCBI Taxonomy" id="1604902"/>
    <lineage>
        <taxon>Bacteria</taxon>
        <taxon>Bacillati</taxon>
        <taxon>Bacillota</taxon>
        <taxon>Clostridia</taxon>
        <taxon>Eubacteriales</taxon>
        <taxon>Clostridiaceae</taxon>
        <taxon>Clostridium</taxon>
    </lineage>
</organism>
<dbReference type="Pfam" id="PF00176">
    <property type="entry name" value="SNF2-rel_dom"/>
    <property type="match status" value="1"/>
</dbReference>
<accession>A0ABQ5N6T0</accession>
<dbReference type="RefSeq" id="WP_264850223.1">
    <property type="nucleotide sequence ID" value="NZ_BRXR01000001.1"/>
</dbReference>
<feature type="domain" description="Helicase ATP-binding" evidence="4">
    <location>
        <begin position="641"/>
        <end position="803"/>
    </location>
</feature>
<dbReference type="SMART" id="SM00490">
    <property type="entry name" value="HELICc"/>
    <property type="match status" value="1"/>
</dbReference>
<feature type="domain" description="SWIM-type" evidence="3">
    <location>
        <begin position="63"/>
        <end position="102"/>
    </location>
</feature>
<dbReference type="InterPro" id="IPR038718">
    <property type="entry name" value="SNF2-like_sf"/>
</dbReference>
<dbReference type="InterPro" id="IPR013663">
    <property type="entry name" value="Helicase_SWF/SNF/SWI_bac"/>
</dbReference>
<sequence>MFEIDEHRLKSSCGSVIYSRGLDMYLRNKVRQIDVEIAHRENRGDNLLRLTAVVESAFSNHTYDIDILYSDKTFTMQHECNCEYGQKGNLCKHVVAALLKWSREKNSIMRRNDELNKSKTEELVESIKNGMVKTIRGTIPLNLDIKYEFENRGERLSSIELKIGENKTYIVKNMKEFLGVLRNRLEELEFGKNFILYPELHRFNSEDEKIIELLLEIYEMDCRIPNINIPTPRYLSSPNRFIIGKKAYLTDRQLMRFFNIVEGRTIEAVINGQSFPAVKILKEDMPLEFDLNIKEDNIILRASDSIPIPITDSEEYFFYNGNIYKPSEVQKNIYAPFYREFIRTREGKITFSSTDKESLASYIIPSLKNIGKVVDIDERLEQQFYEEPLEVNIYFDKEKEDITADIIFKYGSLEFNPLFQKEIGLQQERILIRDISKETNTIGILNSYGFKIINRSYVLSDEESLVEFLTEGMQRLQEYAEVYYSEAFKNIKVYSSSNIKSSIRLNDEDLLEFSFSIEGIERSELKDVLEALRQKKKYYRLKKGDFVSLESKELKDAANMIEYLDIQESSLEEDKILLSKYNALYIDQNLKMNNMNYIERNRRFRELVNNIRDVQEIDYKVPDSLEGVMRGYQKYGFKWLKTLTSCGFGGILADEMGLGKTLQTIAFIQSEVIENSECEPSLVVAPTSLIYNWKSEIEKFAPVLKSVVIAGTREEREAQMSNLEGANIVITSYPLIRRDVEEYKKYKFKYCILDEAQQIKNPMSQNAQSVKEIKADGFFALTGTPIENSLTELWSIFDFLMPGYLMTHGKFLKKYEMPVVRNNDTVALEELNKHVKPFILRRLKKDVIKELPPKIEHQLVVEMTEEQKKLYAAYIASAKNEIDNEIKEKGLGRSKIKILSVLTRLRQICCEPSVFVDNYFGESGKMLALDELLEESINEGHRILLFSQFTSVLKNISKRLENNNIEYMYLDGQTRAQQRGEMVKEFNEGKGSVFLISLKAGGTGLNLTGADVVIHFDPWWNPAVEDQATDRAHRIGQEKTVEVIKLIARGTIEEKIFKIQEKKKEIIKSVISDESGEEILLSQMSEEELEELFKF</sequence>
<dbReference type="CDD" id="cd18793">
    <property type="entry name" value="SF2_C_SNF"/>
    <property type="match status" value="1"/>
</dbReference>
<dbReference type="PROSITE" id="PS50966">
    <property type="entry name" value="ZF_SWIM"/>
    <property type="match status" value="1"/>
</dbReference>
<dbReference type="InterPro" id="IPR027417">
    <property type="entry name" value="P-loop_NTPase"/>
</dbReference>
<keyword evidence="6" id="KW-0067">ATP-binding</keyword>
<keyword evidence="7" id="KW-1185">Reference proteome</keyword>
<dbReference type="InterPro" id="IPR014001">
    <property type="entry name" value="Helicase_ATP-bd"/>
</dbReference>
<dbReference type="PANTHER" id="PTHR10799">
    <property type="entry name" value="SNF2/RAD54 HELICASE FAMILY"/>
    <property type="match status" value="1"/>
</dbReference>
<dbReference type="Pfam" id="PF04434">
    <property type="entry name" value="SWIM"/>
    <property type="match status" value="1"/>
</dbReference>
<keyword evidence="2" id="KW-0862">Zinc</keyword>
<dbReference type="PROSITE" id="PS51192">
    <property type="entry name" value="HELICASE_ATP_BIND_1"/>
    <property type="match status" value="1"/>
</dbReference>
<evidence type="ECO:0000313" key="7">
    <source>
        <dbReference type="Proteomes" id="UP001208567"/>
    </source>
</evidence>
<dbReference type="SMART" id="SM00487">
    <property type="entry name" value="DEXDc"/>
    <property type="match status" value="1"/>
</dbReference>
<dbReference type="Pfam" id="PF08455">
    <property type="entry name" value="SNF2_assoc"/>
    <property type="match status" value="1"/>
</dbReference>
<keyword evidence="2" id="KW-0479">Metal-binding</keyword>
<name>A0ABQ5N6T0_9CLOT</name>
<keyword evidence="2" id="KW-0863">Zinc-finger</keyword>
<dbReference type="InterPro" id="IPR049730">
    <property type="entry name" value="SNF2/RAD54-like_C"/>
</dbReference>
<evidence type="ECO:0000259" key="5">
    <source>
        <dbReference type="PROSITE" id="PS51194"/>
    </source>
</evidence>
<feature type="domain" description="Helicase C-terminal" evidence="5">
    <location>
        <begin position="928"/>
        <end position="1087"/>
    </location>
</feature>
<dbReference type="Pfam" id="PF00271">
    <property type="entry name" value="Helicase_C"/>
    <property type="match status" value="1"/>
</dbReference>
<dbReference type="InterPro" id="IPR007527">
    <property type="entry name" value="Znf_SWIM"/>
</dbReference>
<evidence type="ECO:0000259" key="3">
    <source>
        <dbReference type="PROSITE" id="PS50966"/>
    </source>
</evidence>
<evidence type="ECO:0000259" key="4">
    <source>
        <dbReference type="PROSITE" id="PS51192"/>
    </source>
</evidence>
<keyword evidence="6" id="KW-0547">Nucleotide-binding</keyword>
<keyword evidence="1" id="KW-0378">Hydrolase</keyword>
<comment type="caution">
    <text evidence="6">The sequence shown here is derived from an EMBL/GenBank/DDBJ whole genome shotgun (WGS) entry which is preliminary data.</text>
</comment>
<keyword evidence="6" id="KW-0347">Helicase</keyword>
<dbReference type="PROSITE" id="PS51194">
    <property type="entry name" value="HELICASE_CTER"/>
    <property type="match status" value="1"/>
</dbReference>
<dbReference type="InterPro" id="IPR000330">
    <property type="entry name" value="SNF2_N"/>
</dbReference>
<evidence type="ECO:0000313" key="6">
    <source>
        <dbReference type="EMBL" id="GLC30948.1"/>
    </source>
</evidence>
<evidence type="ECO:0000256" key="2">
    <source>
        <dbReference type="PROSITE-ProRule" id="PRU00325"/>
    </source>
</evidence>